<accession>A0A5E4M667</accession>
<dbReference type="AlphaFoldDB" id="A0A5E4M667"/>
<keyword evidence="2" id="KW-1185">Reference proteome</keyword>
<dbReference type="OrthoDB" id="6618110at2759"/>
<proteinExistence type="predicted"/>
<protein>
    <submittedName>
        <fullName evidence="1">Uncharacterized protein</fullName>
    </submittedName>
</protein>
<reference evidence="1 2" key="1">
    <citation type="submission" date="2019-08" db="EMBL/GenBank/DDBJ databases">
        <authorList>
            <person name="Alioto T."/>
            <person name="Alioto T."/>
            <person name="Gomez Garrido J."/>
        </authorList>
    </citation>
    <scope>NUCLEOTIDE SEQUENCE [LARGE SCALE GENOMIC DNA]</scope>
</reference>
<name>A0A5E4M667_9HEMI</name>
<organism evidence="1 2">
    <name type="scientific">Cinara cedri</name>
    <dbReference type="NCBI Taxonomy" id="506608"/>
    <lineage>
        <taxon>Eukaryota</taxon>
        <taxon>Metazoa</taxon>
        <taxon>Ecdysozoa</taxon>
        <taxon>Arthropoda</taxon>
        <taxon>Hexapoda</taxon>
        <taxon>Insecta</taxon>
        <taxon>Pterygota</taxon>
        <taxon>Neoptera</taxon>
        <taxon>Paraneoptera</taxon>
        <taxon>Hemiptera</taxon>
        <taxon>Sternorrhyncha</taxon>
        <taxon>Aphidomorpha</taxon>
        <taxon>Aphidoidea</taxon>
        <taxon>Aphididae</taxon>
        <taxon>Lachninae</taxon>
        <taxon>Cinara</taxon>
    </lineage>
</organism>
<evidence type="ECO:0000313" key="1">
    <source>
        <dbReference type="EMBL" id="VVC25944.1"/>
    </source>
</evidence>
<gene>
    <name evidence="1" type="ORF">CINCED_3A024554</name>
</gene>
<sequence length="143" mass="16774">MDWYKAKFLVQNPLDVRSSSTRHMLTLWQTRRDEATAGRWTHRLIGNVKDWVIRKQGEIDYHLTQALTEHFLEYLHLFGKLDFPSSFGTFSNDALRTVFQCDVWHAERFRLSCLLSRDFSPESMLCYHPRITGCTSPTSLTTS</sequence>
<dbReference type="EMBL" id="CABPRJ010000023">
    <property type="protein sequence ID" value="VVC25944.1"/>
    <property type="molecule type" value="Genomic_DNA"/>
</dbReference>
<evidence type="ECO:0000313" key="2">
    <source>
        <dbReference type="Proteomes" id="UP000325440"/>
    </source>
</evidence>
<dbReference type="Proteomes" id="UP000325440">
    <property type="component" value="Unassembled WGS sequence"/>
</dbReference>